<proteinExistence type="predicted"/>
<protein>
    <submittedName>
        <fullName evidence="1">Uncharacterized protein</fullName>
    </submittedName>
</protein>
<organism evidence="1 2">
    <name type="scientific">Dothidotthia symphoricarpi CBS 119687</name>
    <dbReference type="NCBI Taxonomy" id="1392245"/>
    <lineage>
        <taxon>Eukaryota</taxon>
        <taxon>Fungi</taxon>
        <taxon>Dikarya</taxon>
        <taxon>Ascomycota</taxon>
        <taxon>Pezizomycotina</taxon>
        <taxon>Dothideomycetes</taxon>
        <taxon>Pleosporomycetidae</taxon>
        <taxon>Pleosporales</taxon>
        <taxon>Dothidotthiaceae</taxon>
        <taxon>Dothidotthia</taxon>
    </lineage>
</organism>
<dbReference type="AlphaFoldDB" id="A0A6A5ZVD9"/>
<keyword evidence="2" id="KW-1185">Reference proteome</keyword>
<accession>A0A6A5ZVD9</accession>
<evidence type="ECO:0000313" key="2">
    <source>
        <dbReference type="Proteomes" id="UP000799771"/>
    </source>
</evidence>
<name>A0A6A5ZVD9_9PLEO</name>
<evidence type="ECO:0000313" key="1">
    <source>
        <dbReference type="EMBL" id="KAF2123682.1"/>
    </source>
</evidence>
<sequence>MKKGLILQILPGRGGLATEVPGSGEKPSPMWTSSSMWMAVSQSSKRVLPSAASQALVVETICEDTELTKGISVVGGVVMQLKAERCVPKLTQFSGSRGWYQYAHQNLNCYNFVANDRHTGWQQTK</sequence>
<gene>
    <name evidence="1" type="ORF">P153DRAFT_361808</name>
</gene>
<dbReference type="GeneID" id="54407453"/>
<dbReference type="RefSeq" id="XP_033518076.1">
    <property type="nucleotide sequence ID" value="XM_033667021.1"/>
</dbReference>
<dbReference type="EMBL" id="ML977523">
    <property type="protein sequence ID" value="KAF2123682.1"/>
    <property type="molecule type" value="Genomic_DNA"/>
</dbReference>
<reference evidence="1" key="1">
    <citation type="journal article" date="2020" name="Stud. Mycol.">
        <title>101 Dothideomycetes genomes: a test case for predicting lifestyles and emergence of pathogens.</title>
        <authorList>
            <person name="Haridas S."/>
            <person name="Albert R."/>
            <person name="Binder M."/>
            <person name="Bloem J."/>
            <person name="Labutti K."/>
            <person name="Salamov A."/>
            <person name="Andreopoulos B."/>
            <person name="Baker S."/>
            <person name="Barry K."/>
            <person name="Bills G."/>
            <person name="Bluhm B."/>
            <person name="Cannon C."/>
            <person name="Castanera R."/>
            <person name="Culley D."/>
            <person name="Daum C."/>
            <person name="Ezra D."/>
            <person name="Gonzalez J."/>
            <person name="Henrissat B."/>
            <person name="Kuo A."/>
            <person name="Liang C."/>
            <person name="Lipzen A."/>
            <person name="Lutzoni F."/>
            <person name="Magnuson J."/>
            <person name="Mondo S."/>
            <person name="Nolan M."/>
            <person name="Ohm R."/>
            <person name="Pangilinan J."/>
            <person name="Park H.-J."/>
            <person name="Ramirez L."/>
            <person name="Alfaro M."/>
            <person name="Sun H."/>
            <person name="Tritt A."/>
            <person name="Yoshinaga Y."/>
            <person name="Zwiers L.-H."/>
            <person name="Turgeon B."/>
            <person name="Goodwin S."/>
            <person name="Spatafora J."/>
            <person name="Crous P."/>
            <person name="Grigoriev I."/>
        </authorList>
    </citation>
    <scope>NUCLEOTIDE SEQUENCE</scope>
    <source>
        <strain evidence="1">CBS 119687</strain>
    </source>
</reference>
<dbReference type="Proteomes" id="UP000799771">
    <property type="component" value="Unassembled WGS sequence"/>
</dbReference>